<evidence type="ECO:0000313" key="3">
    <source>
        <dbReference type="Proteomes" id="UP000186879"/>
    </source>
</evidence>
<dbReference type="RefSeq" id="WP_072560440.1">
    <property type="nucleotide sequence ID" value="NZ_FNMU01000001.1"/>
</dbReference>
<proteinExistence type="predicted"/>
<keyword evidence="3" id="KW-1185">Reference proteome</keyword>
<dbReference type="Proteomes" id="UP000198669">
    <property type="component" value="Unassembled WGS sequence"/>
</dbReference>
<dbReference type="AlphaFoldDB" id="A0A1L3Q035"/>
<protein>
    <submittedName>
        <fullName evidence="1">Uncharacterized protein</fullName>
    </submittedName>
</protein>
<dbReference type="STRING" id="2177.BHR79_01115"/>
<gene>
    <name evidence="1" type="ORF">BHR79_01115</name>
    <name evidence="2" type="ORF">SAMN04515625_0043</name>
</gene>
<dbReference type="Proteomes" id="UP000186879">
    <property type="component" value="Chromosome"/>
</dbReference>
<dbReference type="KEGG" id="mhaz:BHR79_01115"/>
<organism evidence="1 3">
    <name type="scientific">Methanohalophilus halophilus</name>
    <dbReference type="NCBI Taxonomy" id="2177"/>
    <lineage>
        <taxon>Archaea</taxon>
        <taxon>Methanobacteriati</taxon>
        <taxon>Methanobacteriota</taxon>
        <taxon>Stenosarchaea group</taxon>
        <taxon>Methanomicrobia</taxon>
        <taxon>Methanosarcinales</taxon>
        <taxon>Methanosarcinaceae</taxon>
        <taxon>Methanohalophilus</taxon>
    </lineage>
</organism>
<dbReference type="EMBL" id="FNMU01000001">
    <property type="protein sequence ID" value="SDV99680.1"/>
    <property type="molecule type" value="Genomic_DNA"/>
</dbReference>
<evidence type="ECO:0000313" key="2">
    <source>
        <dbReference type="EMBL" id="SDV99680.1"/>
    </source>
</evidence>
<sequence length="297" mass="34771">MYWGVVGVHLINLKKISLKRNSGINEKWIQEQISSDPSILGFGDLILKDIERNHRGAGRLDLLLQDPDSLKRYEVEIQLGKTDESHIIRTIEYWDNERKKYPQYDHCAVIIAEDITSRFFNVIQLFNGNIPIVAIQMNAYEVENTSGLALTFTKILDEFELGLIDEDEEVTEVVDRYYWENKGSKETVELTDNLLQLIKEIDPTFELKYNKYYIGLAKDGSADNFVSFKARKSYLIMRLKLEDSEDIQNELLESGLDLMDYNRRSGLQRIRLVKKDLVDNEEIIRRLMQMSYDYVHL</sequence>
<evidence type="ECO:0000313" key="1">
    <source>
        <dbReference type="EMBL" id="APH38219.1"/>
    </source>
</evidence>
<evidence type="ECO:0000313" key="4">
    <source>
        <dbReference type="Proteomes" id="UP000198669"/>
    </source>
</evidence>
<name>A0A1L3Q035_9EURY</name>
<reference evidence="2 4" key="2">
    <citation type="submission" date="2016-10" db="EMBL/GenBank/DDBJ databases">
        <authorList>
            <person name="de Groot N.N."/>
        </authorList>
    </citation>
    <scope>NUCLEOTIDE SEQUENCE [LARGE SCALE GENOMIC DNA]</scope>
    <source>
        <strain evidence="2 4">Z-7982</strain>
    </source>
</reference>
<reference evidence="1 3" key="1">
    <citation type="submission" date="2016-10" db="EMBL/GenBank/DDBJ databases">
        <title>Methanohalophilus halophilus.</title>
        <authorList>
            <person name="L'haridon S."/>
        </authorList>
    </citation>
    <scope>NUCLEOTIDE SEQUENCE [LARGE SCALE GENOMIC DNA]</scope>
    <source>
        <strain evidence="1 3">Z-7982</strain>
    </source>
</reference>
<dbReference type="EMBL" id="CP017921">
    <property type="protein sequence ID" value="APH38219.1"/>
    <property type="molecule type" value="Genomic_DNA"/>
</dbReference>
<accession>A0A1L3Q035</accession>